<dbReference type="Pfam" id="PF02518">
    <property type="entry name" value="HATPase_c"/>
    <property type="match status" value="1"/>
</dbReference>
<dbReference type="GO" id="GO:0046983">
    <property type="term" value="F:protein dimerization activity"/>
    <property type="evidence" value="ECO:0007669"/>
    <property type="project" value="InterPro"/>
</dbReference>
<keyword evidence="9" id="KW-0472">Membrane</keyword>
<dbReference type="EMBL" id="JAUSUZ010000001">
    <property type="protein sequence ID" value="MDQ0364628.1"/>
    <property type="molecule type" value="Genomic_DNA"/>
</dbReference>
<dbReference type="Gene3D" id="3.30.565.10">
    <property type="entry name" value="Histidine kinase-like ATPase, C-terminal domain"/>
    <property type="match status" value="1"/>
</dbReference>
<keyword evidence="9" id="KW-0812">Transmembrane</keyword>
<name>A0AAE3VV65_9ACTN</name>
<dbReference type="SUPFAM" id="SSF55874">
    <property type="entry name" value="ATPase domain of HSP90 chaperone/DNA topoisomerase II/histidine kinase"/>
    <property type="match status" value="1"/>
</dbReference>
<comment type="catalytic activity">
    <reaction evidence="1">
        <text>ATP + protein L-histidine = ADP + protein N-phospho-L-histidine.</text>
        <dbReference type="EC" id="2.7.13.3"/>
    </reaction>
</comment>
<keyword evidence="6 11" id="KW-0418">Kinase</keyword>
<feature type="transmembrane region" description="Helical" evidence="9">
    <location>
        <begin position="94"/>
        <end position="116"/>
    </location>
</feature>
<dbReference type="InterPro" id="IPR025828">
    <property type="entry name" value="Put_sensor_dom"/>
</dbReference>
<comment type="caution">
    <text evidence="11">The sequence shown here is derived from an EMBL/GenBank/DDBJ whole genome shotgun (WGS) entry which is preliminary data.</text>
</comment>
<dbReference type="Pfam" id="PF13796">
    <property type="entry name" value="Sensor"/>
    <property type="match status" value="1"/>
</dbReference>
<feature type="transmembrane region" description="Helical" evidence="9">
    <location>
        <begin position="21"/>
        <end position="43"/>
    </location>
</feature>
<evidence type="ECO:0000256" key="9">
    <source>
        <dbReference type="SAM" id="Phobius"/>
    </source>
</evidence>
<keyword evidence="12" id="KW-1185">Reference proteome</keyword>
<reference evidence="11 12" key="1">
    <citation type="submission" date="2023-07" db="EMBL/GenBank/DDBJ databases">
        <title>Sequencing the genomes of 1000 actinobacteria strains.</title>
        <authorList>
            <person name="Klenk H.-P."/>
        </authorList>
    </citation>
    <scope>NUCLEOTIDE SEQUENCE [LARGE SCALE GENOMIC DNA]</scope>
    <source>
        <strain evidence="11 12">DSM 44709</strain>
    </source>
</reference>
<dbReference type="PANTHER" id="PTHR24421:SF10">
    <property type="entry name" value="NITRATE_NITRITE SENSOR PROTEIN NARQ"/>
    <property type="match status" value="1"/>
</dbReference>
<sequence length="400" mass="42555">MSVVEAVRRRLRIGITAVERIAVGWGIAFLAGLVFWPLAVAVLTRRAAPFALGRMRAVADIERRRLGLPTGLPAQTSLRAVFTDPATGRELRWLALHATAGFCLGMFGLTIAVDILRDGLFPLYWRFTPPAEAVPAIGWPLIRTQGGAWLVGLFGVFWLFMTLYVVPLMVRLQELPGRRLLRPGPGEDMAMRIAELTATRAAALDAHAVELRRIERALHDGTQNRLVAVSVLLGAARRAVQRDPSTADEILERAQTASELALAELRAVVRSILPPVLSDRSLSDALASLAATCPVPVTVDADVPGRCAASVEATAYFVAAEALTNVAKHSGASRATVTLTREADVLCLVVTDDGHGGADADGGTGLTGIRRRAEAHDGTVTLTSPVGGPTTVEVQLPCGL</sequence>
<proteinExistence type="predicted"/>
<dbReference type="AlphaFoldDB" id="A0AAE3VV65"/>
<evidence type="ECO:0000313" key="11">
    <source>
        <dbReference type="EMBL" id="MDQ0364628.1"/>
    </source>
</evidence>
<evidence type="ECO:0000256" key="5">
    <source>
        <dbReference type="ARBA" id="ARBA00022741"/>
    </source>
</evidence>
<dbReference type="CDD" id="cd16917">
    <property type="entry name" value="HATPase_UhpB-NarQ-NarX-like"/>
    <property type="match status" value="1"/>
</dbReference>
<dbReference type="SMART" id="SM00387">
    <property type="entry name" value="HATPase_c"/>
    <property type="match status" value="1"/>
</dbReference>
<evidence type="ECO:0000256" key="1">
    <source>
        <dbReference type="ARBA" id="ARBA00000085"/>
    </source>
</evidence>
<protein>
    <recommendedName>
        <fullName evidence="2">histidine kinase</fullName>
        <ecNumber evidence="2">2.7.13.3</ecNumber>
    </recommendedName>
</protein>
<dbReference type="InterPro" id="IPR003594">
    <property type="entry name" value="HATPase_dom"/>
</dbReference>
<dbReference type="InterPro" id="IPR011712">
    <property type="entry name" value="Sig_transdc_His_kin_sub3_dim/P"/>
</dbReference>
<dbReference type="Proteomes" id="UP001240236">
    <property type="component" value="Unassembled WGS sequence"/>
</dbReference>
<keyword evidence="4" id="KW-0808">Transferase</keyword>
<dbReference type="Gene3D" id="1.20.5.1930">
    <property type="match status" value="1"/>
</dbReference>
<dbReference type="InterPro" id="IPR036890">
    <property type="entry name" value="HATPase_C_sf"/>
</dbReference>
<dbReference type="EC" id="2.7.13.3" evidence="2"/>
<dbReference type="RefSeq" id="WP_307236185.1">
    <property type="nucleotide sequence ID" value="NZ_JAUSUZ010000001.1"/>
</dbReference>
<accession>A0AAE3VV65</accession>
<keyword evidence="9" id="KW-1133">Transmembrane helix</keyword>
<feature type="domain" description="Histidine kinase/HSP90-like ATPase" evidence="10">
    <location>
        <begin position="310"/>
        <end position="400"/>
    </location>
</feature>
<keyword evidence="5" id="KW-0547">Nucleotide-binding</keyword>
<evidence type="ECO:0000256" key="3">
    <source>
        <dbReference type="ARBA" id="ARBA00022553"/>
    </source>
</evidence>
<evidence type="ECO:0000256" key="4">
    <source>
        <dbReference type="ARBA" id="ARBA00022679"/>
    </source>
</evidence>
<evidence type="ECO:0000256" key="7">
    <source>
        <dbReference type="ARBA" id="ARBA00022840"/>
    </source>
</evidence>
<dbReference type="GO" id="GO:0005524">
    <property type="term" value="F:ATP binding"/>
    <property type="evidence" value="ECO:0007669"/>
    <property type="project" value="UniProtKB-KW"/>
</dbReference>
<keyword evidence="8" id="KW-0902">Two-component regulatory system</keyword>
<organism evidence="11 12">
    <name type="scientific">Catenuloplanes indicus</name>
    <dbReference type="NCBI Taxonomy" id="137267"/>
    <lineage>
        <taxon>Bacteria</taxon>
        <taxon>Bacillati</taxon>
        <taxon>Actinomycetota</taxon>
        <taxon>Actinomycetes</taxon>
        <taxon>Micromonosporales</taxon>
        <taxon>Micromonosporaceae</taxon>
        <taxon>Catenuloplanes</taxon>
    </lineage>
</organism>
<feature type="transmembrane region" description="Helical" evidence="9">
    <location>
        <begin position="148"/>
        <end position="170"/>
    </location>
</feature>
<evidence type="ECO:0000256" key="8">
    <source>
        <dbReference type="ARBA" id="ARBA00023012"/>
    </source>
</evidence>
<evidence type="ECO:0000256" key="6">
    <source>
        <dbReference type="ARBA" id="ARBA00022777"/>
    </source>
</evidence>
<evidence type="ECO:0000313" key="12">
    <source>
        <dbReference type="Proteomes" id="UP001240236"/>
    </source>
</evidence>
<dbReference type="PANTHER" id="PTHR24421">
    <property type="entry name" value="NITRATE/NITRITE SENSOR PROTEIN NARX-RELATED"/>
    <property type="match status" value="1"/>
</dbReference>
<dbReference type="GO" id="GO:0016020">
    <property type="term" value="C:membrane"/>
    <property type="evidence" value="ECO:0007669"/>
    <property type="project" value="InterPro"/>
</dbReference>
<evidence type="ECO:0000259" key="10">
    <source>
        <dbReference type="SMART" id="SM00387"/>
    </source>
</evidence>
<dbReference type="GO" id="GO:0000155">
    <property type="term" value="F:phosphorelay sensor kinase activity"/>
    <property type="evidence" value="ECO:0007669"/>
    <property type="project" value="InterPro"/>
</dbReference>
<dbReference type="Pfam" id="PF07730">
    <property type="entry name" value="HisKA_3"/>
    <property type="match status" value="1"/>
</dbReference>
<evidence type="ECO:0000256" key="2">
    <source>
        <dbReference type="ARBA" id="ARBA00012438"/>
    </source>
</evidence>
<keyword evidence="3" id="KW-0597">Phosphoprotein</keyword>
<dbReference type="InterPro" id="IPR050482">
    <property type="entry name" value="Sensor_HK_TwoCompSys"/>
</dbReference>
<gene>
    <name evidence="11" type="ORF">J2S42_001297</name>
</gene>
<keyword evidence="7" id="KW-0067">ATP-binding</keyword>